<protein>
    <submittedName>
        <fullName evidence="1">Uncharacterized protein</fullName>
    </submittedName>
</protein>
<dbReference type="EMBL" id="AFRT01000482">
    <property type="protein sequence ID" value="ELU43792.1"/>
    <property type="molecule type" value="Genomic_DNA"/>
</dbReference>
<gene>
    <name evidence="1" type="ORF">AG1IA_02178</name>
</gene>
<keyword evidence="2" id="KW-1185">Reference proteome</keyword>
<dbReference type="Proteomes" id="UP000011668">
    <property type="component" value="Unassembled WGS sequence"/>
</dbReference>
<proteinExistence type="predicted"/>
<organism evidence="1 2">
    <name type="scientific">Thanatephorus cucumeris (strain AG1-IA)</name>
    <name type="common">Rice sheath blight fungus</name>
    <name type="synonym">Rhizoctonia solani</name>
    <dbReference type="NCBI Taxonomy" id="983506"/>
    <lineage>
        <taxon>Eukaryota</taxon>
        <taxon>Fungi</taxon>
        <taxon>Dikarya</taxon>
        <taxon>Basidiomycota</taxon>
        <taxon>Agaricomycotina</taxon>
        <taxon>Agaricomycetes</taxon>
        <taxon>Cantharellales</taxon>
        <taxon>Ceratobasidiaceae</taxon>
        <taxon>Rhizoctonia</taxon>
        <taxon>Rhizoctonia solani AG-1</taxon>
    </lineage>
</organism>
<sequence length="207" mass="23630">MRASSLVRRHLQAQSHTTVCVERVPVDGRKTASRILRRWAIKVRPLGRVLRGKALQTLDVGIPSMDLVIGLRMEKHRERPVVRYSSYPLSVHVALSHNRVHLVEARVDFCAQTTGRVQTRVAPAPALGSVQLGRRRPIEGAHPHLDRGAIYHPHPHRRILRKPVLAAQRRIHPHPYRCSRCHRSCPGVMMELRVRSRVVQLLSRALQ</sequence>
<reference evidence="1 2" key="1">
    <citation type="journal article" date="2013" name="Nat. Commun.">
        <title>The evolution and pathogenic mechanisms of the rice sheath blight pathogen.</title>
        <authorList>
            <person name="Zheng A."/>
            <person name="Lin R."/>
            <person name="Xu L."/>
            <person name="Qin P."/>
            <person name="Tang C."/>
            <person name="Ai P."/>
            <person name="Zhang D."/>
            <person name="Liu Y."/>
            <person name="Sun Z."/>
            <person name="Feng H."/>
            <person name="Wang Y."/>
            <person name="Chen Y."/>
            <person name="Liang X."/>
            <person name="Fu R."/>
            <person name="Li Q."/>
            <person name="Zhang J."/>
            <person name="Yu X."/>
            <person name="Xie Z."/>
            <person name="Ding L."/>
            <person name="Guan P."/>
            <person name="Tang J."/>
            <person name="Liang Y."/>
            <person name="Wang S."/>
            <person name="Deng Q."/>
            <person name="Li S."/>
            <person name="Zhu J."/>
            <person name="Wang L."/>
            <person name="Liu H."/>
            <person name="Li P."/>
        </authorList>
    </citation>
    <scope>NUCLEOTIDE SEQUENCE [LARGE SCALE GENOMIC DNA]</scope>
    <source>
        <strain evidence="2">AG-1 IA</strain>
    </source>
</reference>
<evidence type="ECO:0000313" key="1">
    <source>
        <dbReference type="EMBL" id="ELU43792.1"/>
    </source>
</evidence>
<dbReference type="HOGENOM" id="CLU_1327173_0_0_1"/>
<accession>L8X3W9</accession>
<comment type="caution">
    <text evidence="1">The sequence shown here is derived from an EMBL/GenBank/DDBJ whole genome shotgun (WGS) entry which is preliminary data.</text>
</comment>
<dbReference type="AlphaFoldDB" id="L8X3W9"/>
<evidence type="ECO:0000313" key="2">
    <source>
        <dbReference type="Proteomes" id="UP000011668"/>
    </source>
</evidence>
<name>L8X3W9_THACA</name>